<dbReference type="GO" id="GO:0007033">
    <property type="term" value="P:vacuole organization"/>
    <property type="evidence" value="ECO:0007669"/>
    <property type="project" value="TreeGrafter"/>
</dbReference>
<keyword evidence="1" id="KW-0479">Metal-binding</keyword>
<dbReference type="GO" id="GO:0008270">
    <property type="term" value="F:zinc ion binding"/>
    <property type="evidence" value="ECO:0007669"/>
    <property type="project" value="UniProtKB-KW"/>
</dbReference>
<dbReference type="GO" id="GO:0030674">
    <property type="term" value="F:protein-macromolecule adaptor activity"/>
    <property type="evidence" value="ECO:0007669"/>
    <property type="project" value="TreeGrafter"/>
</dbReference>
<dbReference type="Pfam" id="PF05131">
    <property type="entry name" value="Pep3_Vps18"/>
    <property type="match status" value="1"/>
</dbReference>
<dbReference type="PANTHER" id="PTHR23323">
    <property type="entry name" value="VACUOLAR PROTEIN SORTING-ASSOCIATED PROTEIN"/>
    <property type="match status" value="1"/>
</dbReference>
<evidence type="ECO:0000259" key="4">
    <source>
        <dbReference type="Pfam" id="PF05131"/>
    </source>
</evidence>
<dbReference type="InterPro" id="IPR007810">
    <property type="entry name" value="Pep3/Vps18_beta-prop"/>
</dbReference>
<dbReference type="GO" id="GO:0007032">
    <property type="term" value="P:endosome organization"/>
    <property type="evidence" value="ECO:0007669"/>
    <property type="project" value="TreeGrafter"/>
</dbReference>
<dbReference type="AlphaFoldDB" id="L0PFW8"/>
<feature type="domain" description="Pep3/Vps18 beta-propeller" evidence="4">
    <location>
        <begin position="23"/>
        <end position="273"/>
    </location>
</feature>
<protein>
    <recommendedName>
        <fullName evidence="4">Pep3/Vps18 beta-propeller domain-containing protein</fullName>
    </recommendedName>
</protein>
<evidence type="ECO:0000313" key="5">
    <source>
        <dbReference type="EMBL" id="CCJ31291.1"/>
    </source>
</evidence>
<evidence type="ECO:0000256" key="1">
    <source>
        <dbReference type="ARBA" id="ARBA00022723"/>
    </source>
</evidence>
<dbReference type="GO" id="GO:0030897">
    <property type="term" value="C:HOPS complex"/>
    <property type="evidence" value="ECO:0007669"/>
    <property type="project" value="TreeGrafter"/>
</dbReference>
<dbReference type="STRING" id="1209962.L0PFW8"/>
<organism evidence="6">
    <name type="scientific">Pneumocystis jirovecii</name>
    <name type="common">Human pneumocystis pneumonia agent</name>
    <dbReference type="NCBI Taxonomy" id="42068"/>
    <lineage>
        <taxon>Eukaryota</taxon>
        <taxon>Fungi</taxon>
        <taxon>Dikarya</taxon>
        <taxon>Ascomycota</taxon>
        <taxon>Taphrinomycotina</taxon>
        <taxon>Pneumocystomycetes</taxon>
        <taxon>Pneumocystaceae</taxon>
        <taxon>Pneumocystis</taxon>
    </lineage>
</organism>
<dbReference type="InParanoid" id="L0PFW8"/>
<accession>L0PFW8</accession>
<reference evidence="5 6" key="1">
    <citation type="journal article" date="2012" name="MBio">
        <title>De novo assembly of the Pneumocystis jirovecii genome from a single bronchoalveolar lavage fluid specimen from a patient.</title>
        <authorList>
            <person name="Cisse O.H."/>
            <person name="Pagni M."/>
            <person name="Hauser P.M."/>
        </authorList>
    </citation>
    <scope>NUCLEOTIDE SEQUENCE [LARGE SCALE GENOMIC DNA]</scope>
    <source>
        <strain evidence="5 6">SE8</strain>
    </source>
</reference>
<sequence>MHCASPNLSDVPPDISSDAVSLLFRLEKVSFSYEISVSVMDIKNNILILALHTGKLLRMDLMHPSEIQDLEVPRKQKSSIIGKIFLSPGGQHLVVETGTNEYIYFDVHTTRGKVLQRLKGLNIRCIGWNIHATEASTKDILLGCKEGNIFETCIEMGEEKYVKRVYKDQDNSDIVGIYMEDISQDIHYRYIIIVTEKKVEYFMGRMAQGGQGEEGMTRELFVSGHKGLEMAEMKNSQFSISPVEIEYYEEINDRYIAWLSGKDIFYGSLRAFDVDPSEKVNFTLTHLHM</sequence>
<keyword evidence="2" id="KW-0863">Zinc-finger</keyword>
<gene>
    <name evidence="5" type="ORF">PNEJI1_000260</name>
</gene>
<dbReference type="InterPro" id="IPR036322">
    <property type="entry name" value="WD40_repeat_dom_sf"/>
</dbReference>
<dbReference type="GO" id="GO:0006904">
    <property type="term" value="P:vesicle docking involved in exocytosis"/>
    <property type="evidence" value="ECO:0007669"/>
    <property type="project" value="TreeGrafter"/>
</dbReference>
<dbReference type="EMBL" id="CAKM01000282">
    <property type="protein sequence ID" value="CCJ31291.1"/>
    <property type="molecule type" value="Genomic_DNA"/>
</dbReference>
<dbReference type="GO" id="GO:0048284">
    <property type="term" value="P:organelle fusion"/>
    <property type="evidence" value="ECO:0007669"/>
    <property type="project" value="TreeGrafter"/>
</dbReference>
<dbReference type="GO" id="GO:0005768">
    <property type="term" value="C:endosome"/>
    <property type="evidence" value="ECO:0007669"/>
    <property type="project" value="TreeGrafter"/>
</dbReference>
<keyword evidence="3" id="KW-0862">Zinc</keyword>
<dbReference type="Proteomes" id="UP000010422">
    <property type="component" value="Unassembled WGS sequence"/>
</dbReference>
<evidence type="ECO:0000256" key="2">
    <source>
        <dbReference type="ARBA" id="ARBA00022771"/>
    </source>
</evidence>
<comment type="caution">
    <text evidence="5">The sequence shown here is derived from an EMBL/GenBank/DDBJ whole genome shotgun (WGS) entry which is preliminary data.</text>
</comment>
<dbReference type="SUPFAM" id="SSF50978">
    <property type="entry name" value="WD40 repeat-like"/>
    <property type="match status" value="1"/>
</dbReference>
<dbReference type="PANTHER" id="PTHR23323:SF26">
    <property type="entry name" value="VACUOLAR PROTEIN SORTING-ASSOCIATED PROTEIN 18 HOMOLOG"/>
    <property type="match status" value="1"/>
</dbReference>
<proteinExistence type="predicted"/>
<evidence type="ECO:0000256" key="3">
    <source>
        <dbReference type="ARBA" id="ARBA00022833"/>
    </source>
</evidence>
<name>L0PFW8_PNEJI</name>
<evidence type="ECO:0000313" key="6">
    <source>
        <dbReference type="Proteomes" id="UP000010422"/>
    </source>
</evidence>
<dbReference type="VEuPathDB" id="FungiDB:PNEJI1_000260"/>